<name>A0A8B9UFA5_9AVES</name>
<dbReference type="Ensembl" id="ENSAZOT00000006934.1">
    <property type="protein sequence ID" value="ENSAZOP00000006500.1"/>
    <property type="gene ID" value="ENSAZOG00000004157.1"/>
</dbReference>
<reference evidence="1" key="2">
    <citation type="submission" date="2025-09" db="UniProtKB">
        <authorList>
            <consortium name="Ensembl"/>
        </authorList>
    </citation>
    <scope>IDENTIFICATION</scope>
</reference>
<dbReference type="InterPro" id="IPR013783">
    <property type="entry name" value="Ig-like_fold"/>
</dbReference>
<dbReference type="Proteomes" id="UP000694549">
    <property type="component" value="Unplaced"/>
</dbReference>
<dbReference type="AlphaFoldDB" id="A0A8B9UFA5"/>
<accession>A0A8B9UFA5</accession>
<dbReference type="InterPro" id="IPR036179">
    <property type="entry name" value="Ig-like_dom_sf"/>
</dbReference>
<proteinExistence type="predicted"/>
<sequence length="209" mass="23467">MQRGYLILTAFLGQLLGKSLVSLTTFMWGTNLESQGNVSAAPHFSFSYRRRQILISYQAGRGTKQRDRFTTELNPEEKSSVLHLKEVKLSDSALYLCAVSDTLLYVYSRHRSSMGPSAFPLKHCFTCSLHNLPARSSFPDRLVYVAVQRWLTLAGRHGLHGLFLPSRAAGIGQSLLGNRTPLGDCSHLCLRERTINHSKQSEQEINEDL</sequence>
<reference evidence="1" key="1">
    <citation type="submission" date="2025-08" db="UniProtKB">
        <authorList>
            <consortium name="Ensembl"/>
        </authorList>
    </citation>
    <scope>IDENTIFICATION</scope>
</reference>
<evidence type="ECO:0008006" key="3">
    <source>
        <dbReference type="Google" id="ProtNLM"/>
    </source>
</evidence>
<evidence type="ECO:0000313" key="1">
    <source>
        <dbReference type="Ensembl" id="ENSAZOP00000006500.1"/>
    </source>
</evidence>
<dbReference type="Gene3D" id="2.60.40.10">
    <property type="entry name" value="Immunoglobulins"/>
    <property type="match status" value="1"/>
</dbReference>
<evidence type="ECO:0000313" key="2">
    <source>
        <dbReference type="Proteomes" id="UP000694549"/>
    </source>
</evidence>
<keyword evidence="2" id="KW-1185">Reference proteome</keyword>
<dbReference type="SUPFAM" id="SSF48726">
    <property type="entry name" value="Immunoglobulin"/>
    <property type="match status" value="1"/>
</dbReference>
<protein>
    <recommendedName>
        <fullName evidence="3">Immunoglobulin V-set domain-containing protein</fullName>
    </recommendedName>
</protein>
<organism evidence="1 2">
    <name type="scientific">Anas zonorhyncha</name>
    <name type="common">Eastern spot-billed duck</name>
    <dbReference type="NCBI Taxonomy" id="75864"/>
    <lineage>
        <taxon>Eukaryota</taxon>
        <taxon>Metazoa</taxon>
        <taxon>Chordata</taxon>
        <taxon>Craniata</taxon>
        <taxon>Vertebrata</taxon>
        <taxon>Euteleostomi</taxon>
        <taxon>Archelosauria</taxon>
        <taxon>Archosauria</taxon>
        <taxon>Dinosauria</taxon>
        <taxon>Saurischia</taxon>
        <taxon>Theropoda</taxon>
        <taxon>Coelurosauria</taxon>
        <taxon>Aves</taxon>
        <taxon>Neognathae</taxon>
        <taxon>Galloanserae</taxon>
        <taxon>Anseriformes</taxon>
        <taxon>Anatidae</taxon>
        <taxon>Anatinae</taxon>
        <taxon>Anas</taxon>
    </lineage>
</organism>